<reference evidence="3 4" key="1">
    <citation type="submission" date="2020-05" db="EMBL/GenBank/DDBJ databases">
        <title>Whole genome sequencing and identification of novel metabolites from Paenibacillus alvei strain JR949.</title>
        <authorList>
            <person name="Rajendhran J."/>
            <person name="Sree Pranav P."/>
            <person name="Mahalakshmi B."/>
            <person name="Karthikeyan R."/>
        </authorList>
    </citation>
    <scope>NUCLEOTIDE SEQUENCE [LARGE SCALE GENOMIC DNA]</scope>
    <source>
        <strain evidence="3 4">JR949</strain>
    </source>
</reference>
<accession>A0AAP7A0A3</accession>
<organism evidence="3 4">
    <name type="scientific">Paenibacillus alvei</name>
    <name type="common">Bacillus alvei</name>
    <dbReference type="NCBI Taxonomy" id="44250"/>
    <lineage>
        <taxon>Bacteria</taxon>
        <taxon>Bacillati</taxon>
        <taxon>Bacillota</taxon>
        <taxon>Bacilli</taxon>
        <taxon>Bacillales</taxon>
        <taxon>Paenibacillaceae</taxon>
        <taxon>Paenibacillus</taxon>
    </lineage>
</organism>
<dbReference type="GO" id="GO:0080120">
    <property type="term" value="P:CAAX-box protein maturation"/>
    <property type="evidence" value="ECO:0007669"/>
    <property type="project" value="UniProtKB-ARBA"/>
</dbReference>
<evidence type="ECO:0000259" key="2">
    <source>
        <dbReference type="Pfam" id="PF02517"/>
    </source>
</evidence>
<keyword evidence="1" id="KW-1133">Transmembrane helix</keyword>
<dbReference type="Proteomes" id="UP000552038">
    <property type="component" value="Unassembled WGS sequence"/>
</dbReference>
<dbReference type="EMBL" id="JABFOR010000021">
    <property type="protein sequence ID" value="NOJ72095.1"/>
    <property type="molecule type" value="Genomic_DNA"/>
</dbReference>
<keyword evidence="3" id="KW-0378">Hydrolase</keyword>
<proteinExistence type="predicted"/>
<feature type="transmembrane region" description="Helical" evidence="1">
    <location>
        <begin position="261"/>
        <end position="280"/>
    </location>
</feature>
<name>A0AAP7A0A3_PAEAL</name>
<comment type="caution">
    <text evidence="3">The sequence shown here is derived from an EMBL/GenBank/DDBJ whole genome shotgun (WGS) entry which is preliminary data.</text>
</comment>
<dbReference type="GO" id="GO:0004175">
    <property type="term" value="F:endopeptidase activity"/>
    <property type="evidence" value="ECO:0007669"/>
    <property type="project" value="UniProtKB-ARBA"/>
</dbReference>
<evidence type="ECO:0000313" key="4">
    <source>
        <dbReference type="Proteomes" id="UP000552038"/>
    </source>
</evidence>
<dbReference type="Pfam" id="PF02517">
    <property type="entry name" value="Rce1-like"/>
    <property type="match status" value="1"/>
</dbReference>
<dbReference type="RefSeq" id="WP_171417591.1">
    <property type="nucleotide sequence ID" value="NZ_JABFOR010000021.1"/>
</dbReference>
<feature type="transmembrane region" description="Helical" evidence="1">
    <location>
        <begin position="458"/>
        <end position="476"/>
    </location>
</feature>
<gene>
    <name evidence="3" type="ORF">HMI46_16210</name>
</gene>
<dbReference type="GO" id="GO:0008237">
    <property type="term" value="F:metallopeptidase activity"/>
    <property type="evidence" value="ECO:0007669"/>
    <property type="project" value="UniProtKB-KW"/>
</dbReference>
<feature type="transmembrane region" description="Helical" evidence="1">
    <location>
        <begin position="331"/>
        <end position="350"/>
    </location>
</feature>
<evidence type="ECO:0000313" key="3">
    <source>
        <dbReference type="EMBL" id="NOJ72095.1"/>
    </source>
</evidence>
<feature type="transmembrane region" description="Helical" evidence="1">
    <location>
        <begin position="531"/>
        <end position="550"/>
    </location>
</feature>
<feature type="domain" description="CAAX prenyl protease 2/Lysostaphin resistance protein A-like" evidence="2">
    <location>
        <begin position="425"/>
        <end position="515"/>
    </location>
</feature>
<feature type="transmembrane region" description="Helical" evidence="1">
    <location>
        <begin position="482"/>
        <end position="500"/>
    </location>
</feature>
<sequence>MSYISKPLILASVAGFLLFLIVQVFIPFQQTEAISDSTTTQAILTKEEAARKALTFVQDLNRHHISMTTEPNIAPTVVYRSQPTVSGYISKEKLASSYQKWEPSSPYDTYQVLLNTMHSGRSGVMCIDVHMTSGRIIGFEFKDQPSSAASLGWVMGNQAGETSAEEEEPVLDAASRKKLADALLKHMGWNSSQLKHNESSTELDTVSYFVPEAHVGQAALNVKAVFSQDRIVMLKPFWSIPHSYQAEELHQTKTASSIYNIGYRWMTILLSACSLIACIVYRRDLKFGSKTLFVLTAVSCGISLLHVWNALPGLFALELQITLDSVNMGLSFAIQGAVTVIQGVILYFSIHAGKRAWELSAYRDVLPTWSDTSFGSKLVQALWIGIAYTGVLLGLQTVIFFILESGFHAWSSTDASQSPINLRIAPLFPLLAWVAAISEEGVYRLFGVGLLNRWLRNPWLAGILPTLIWAFGHVTYPIYPYYSRPVELLFIGMLFLFIMLKHGWWTAMFAHLMLDNCLMSLSFLLDGTMKGFIIGFVYLISPIAIVYILAKMHHNHRRSTYRIQWK</sequence>
<dbReference type="InterPro" id="IPR003675">
    <property type="entry name" value="Rce1/LyrA-like_dom"/>
</dbReference>
<keyword evidence="3" id="KW-0645">Protease</keyword>
<evidence type="ECO:0000256" key="1">
    <source>
        <dbReference type="SAM" id="Phobius"/>
    </source>
</evidence>
<keyword evidence="1" id="KW-0472">Membrane</keyword>
<keyword evidence="3" id="KW-0482">Metalloprotease</keyword>
<protein>
    <submittedName>
        <fullName evidence="3">CPBP family intramembrane metalloprotease</fullName>
    </submittedName>
</protein>
<dbReference type="AlphaFoldDB" id="A0AAP7A0A3"/>
<feature type="transmembrane region" description="Helical" evidence="1">
    <location>
        <begin position="381"/>
        <end position="403"/>
    </location>
</feature>
<feature type="transmembrane region" description="Helical" evidence="1">
    <location>
        <begin position="292"/>
        <end position="311"/>
    </location>
</feature>
<keyword evidence="1" id="KW-0812">Transmembrane</keyword>